<evidence type="ECO:0000313" key="2">
    <source>
        <dbReference type="EMBL" id="KAA1136622.1"/>
    </source>
</evidence>
<accession>A0A5B0PLF4</accession>
<name>A0A5B0PLF4_PUCGR</name>
<dbReference type="AlphaFoldDB" id="A0A5B0PLF4"/>
<gene>
    <name evidence="1" type="ORF">PGT21_017618</name>
    <name evidence="2" type="ORF">PGTUg99_036429</name>
</gene>
<comment type="caution">
    <text evidence="1">The sequence shown here is derived from an EMBL/GenBank/DDBJ whole genome shotgun (WGS) entry which is preliminary data.</text>
</comment>
<protein>
    <submittedName>
        <fullName evidence="1">Uncharacterized protein</fullName>
    </submittedName>
</protein>
<dbReference type="EMBL" id="VSWC01000053">
    <property type="protein sequence ID" value="KAA1101358.1"/>
    <property type="molecule type" value="Genomic_DNA"/>
</dbReference>
<organism evidence="1 3">
    <name type="scientific">Puccinia graminis f. sp. tritici</name>
    <dbReference type="NCBI Taxonomy" id="56615"/>
    <lineage>
        <taxon>Eukaryota</taxon>
        <taxon>Fungi</taxon>
        <taxon>Dikarya</taxon>
        <taxon>Basidiomycota</taxon>
        <taxon>Pucciniomycotina</taxon>
        <taxon>Pucciniomycetes</taxon>
        <taxon>Pucciniales</taxon>
        <taxon>Pucciniaceae</taxon>
        <taxon>Puccinia</taxon>
    </lineage>
</organism>
<evidence type="ECO:0000313" key="4">
    <source>
        <dbReference type="Proteomes" id="UP000325313"/>
    </source>
</evidence>
<sequence length="111" mass="12000">MARVSFNHPETVLAIEALTNICTLPGCDVTGWIVRAGVSGRNGWVISTVSRFLFRGLFFLDALCTHNSCAASQSPLHSSSIFFFIHLQSSNCLKVQSRLTLADGLPDGLTS</sequence>
<evidence type="ECO:0000313" key="3">
    <source>
        <dbReference type="Proteomes" id="UP000324748"/>
    </source>
</evidence>
<proteinExistence type="predicted"/>
<reference evidence="3 4" key="1">
    <citation type="submission" date="2019-05" db="EMBL/GenBank/DDBJ databases">
        <title>Emergence of the Ug99 lineage of the wheat stem rust pathogen through somatic hybridization.</title>
        <authorList>
            <person name="Li F."/>
            <person name="Upadhyaya N.M."/>
            <person name="Sperschneider J."/>
            <person name="Matny O."/>
            <person name="Nguyen-Phuc H."/>
            <person name="Mago R."/>
            <person name="Raley C."/>
            <person name="Miller M.E."/>
            <person name="Silverstein K.A.T."/>
            <person name="Henningsen E."/>
            <person name="Hirsch C.D."/>
            <person name="Visser B."/>
            <person name="Pretorius Z.A."/>
            <person name="Steffenson B.J."/>
            <person name="Schwessinger B."/>
            <person name="Dodds P.N."/>
            <person name="Figueroa M."/>
        </authorList>
    </citation>
    <scope>NUCLEOTIDE SEQUENCE [LARGE SCALE GENOMIC DNA]</scope>
    <source>
        <strain evidence="1">21-0</strain>
        <strain evidence="2 4">Ug99</strain>
    </source>
</reference>
<dbReference type="Proteomes" id="UP000324748">
    <property type="component" value="Unassembled WGS sequence"/>
</dbReference>
<keyword evidence="3" id="KW-1185">Reference proteome</keyword>
<dbReference type="EMBL" id="VDEP01000035">
    <property type="protein sequence ID" value="KAA1136622.1"/>
    <property type="molecule type" value="Genomic_DNA"/>
</dbReference>
<dbReference type="Proteomes" id="UP000325313">
    <property type="component" value="Unassembled WGS sequence"/>
</dbReference>
<evidence type="ECO:0000313" key="1">
    <source>
        <dbReference type="EMBL" id="KAA1101358.1"/>
    </source>
</evidence>